<evidence type="ECO:0008006" key="3">
    <source>
        <dbReference type="Google" id="ProtNLM"/>
    </source>
</evidence>
<sequence>MTASNPAWPPLPLGEWEETHAALHRWLQIIGKLQLAGMPWTNHSWHVTLRLTARGIASGPLPCGERFWQADFDFLAQRLAICVSDGASAAVPLEAQSTAQFHARVCEALQSLAIPCDIRTQPCEIAGALPFDEDVQPRPYDGEAARRWWRILLQSDRVLRIFRARFRGKCSPVHFFWGAMDLAVTRFSGRTAPAHPGGAPHVADWVMRDAYSHEVSSCGFWAGTGLGYPAFYSYAYPEPGGFAQAPVQPAGAFYSEAIREFILPYDVVREAPDPDAALLAFLQSTYEAAADCGRWHRSALEYGLRRPA</sequence>
<proteinExistence type="predicted"/>
<dbReference type="RefSeq" id="WP_201689594.1">
    <property type="nucleotide sequence ID" value="NZ_JAEQND010000006.1"/>
</dbReference>
<organism evidence="1 2">
    <name type="scientific">Ramlibacter alkalitolerans</name>
    <dbReference type="NCBI Taxonomy" id="2039631"/>
    <lineage>
        <taxon>Bacteria</taxon>
        <taxon>Pseudomonadati</taxon>
        <taxon>Pseudomonadota</taxon>
        <taxon>Betaproteobacteria</taxon>
        <taxon>Burkholderiales</taxon>
        <taxon>Comamonadaceae</taxon>
        <taxon>Ramlibacter</taxon>
    </lineage>
</organism>
<keyword evidence="2" id="KW-1185">Reference proteome</keyword>
<dbReference type="InterPro" id="IPR046038">
    <property type="entry name" value="DUF5996"/>
</dbReference>
<dbReference type="Pfam" id="PF19459">
    <property type="entry name" value="DUF5996"/>
    <property type="match status" value="1"/>
</dbReference>
<evidence type="ECO:0000313" key="1">
    <source>
        <dbReference type="EMBL" id="MBL0425730.1"/>
    </source>
</evidence>
<name>A0ABS1JQA0_9BURK</name>
<gene>
    <name evidence="1" type="ORF">JI746_11480</name>
</gene>
<dbReference type="Proteomes" id="UP000622707">
    <property type="component" value="Unassembled WGS sequence"/>
</dbReference>
<reference evidence="1 2" key="1">
    <citation type="journal article" date="2017" name="Int. J. Syst. Evol. Microbiol.">
        <title>Ramlibacter alkalitolerans sp. nov., alkali-tolerant bacterium isolated from soil of ginseng.</title>
        <authorList>
            <person name="Lee D.H."/>
            <person name="Cha C.J."/>
        </authorList>
    </citation>
    <scope>NUCLEOTIDE SEQUENCE [LARGE SCALE GENOMIC DNA]</scope>
    <source>
        <strain evidence="1 2">KACC 19305</strain>
    </source>
</reference>
<comment type="caution">
    <text evidence="1">The sequence shown here is derived from an EMBL/GenBank/DDBJ whole genome shotgun (WGS) entry which is preliminary data.</text>
</comment>
<dbReference type="EMBL" id="JAEQND010000006">
    <property type="protein sequence ID" value="MBL0425730.1"/>
    <property type="molecule type" value="Genomic_DNA"/>
</dbReference>
<evidence type="ECO:0000313" key="2">
    <source>
        <dbReference type="Proteomes" id="UP000622707"/>
    </source>
</evidence>
<accession>A0ABS1JQA0</accession>
<protein>
    <recommendedName>
        <fullName evidence="3">Ava_C0101 and related proteins</fullName>
    </recommendedName>
</protein>